<evidence type="ECO:0000256" key="3">
    <source>
        <dbReference type="ARBA" id="ARBA00022692"/>
    </source>
</evidence>
<evidence type="ECO:0000256" key="7">
    <source>
        <dbReference type="ARBA" id="ARBA00035120"/>
    </source>
</evidence>
<evidence type="ECO:0000313" key="11">
    <source>
        <dbReference type="EMBL" id="MFC5712593.1"/>
    </source>
</evidence>
<protein>
    <recommendedName>
        <fullName evidence="10">Fluoride-specific ion channel FluC</fullName>
    </recommendedName>
</protein>
<keyword evidence="4 10" id="KW-1133">Transmembrane helix</keyword>
<comment type="activity regulation">
    <text evidence="10">Na(+) is not transported, but it plays an essential structural role and its presence is essential for fluoride channel function.</text>
</comment>
<keyword evidence="10" id="KW-0406">Ion transport</keyword>
<keyword evidence="12" id="KW-1185">Reference proteome</keyword>
<proteinExistence type="inferred from homology"/>
<gene>
    <name evidence="10" type="primary">fluC</name>
    <name evidence="10" type="synonym">crcB</name>
    <name evidence="11" type="ORF">ACFPU1_07355</name>
</gene>
<comment type="catalytic activity">
    <reaction evidence="8">
        <text>fluoride(in) = fluoride(out)</text>
        <dbReference type="Rhea" id="RHEA:76159"/>
        <dbReference type="ChEBI" id="CHEBI:17051"/>
    </reaction>
    <physiologicalReaction direction="left-to-right" evidence="8">
        <dbReference type="Rhea" id="RHEA:76160"/>
    </physiologicalReaction>
</comment>
<keyword evidence="2 10" id="KW-1003">Cell membrane</keyword>
<comment type="subcellular location">
    <subcellularLocation>
        <location evidence="1 10">Cell membrane</location>
        <topology evidence="1 10">Multi-pass membrane protein</topology>
    </subcellularLocation>
</comment>
<reference evidence="12" key="1">
    <citation type="journal article" date="2019" name="Int. J. Syst. Evol. Microbiol.">
        <title>The Global Catalogue of Microorganisms (GCM) 10K type strain sequencing project: providing services to taxonomists for standard genome sequencing and annotation.</title>
        <authorList>
            <consortium name="The Broad Institute Genomics Platform"/>
            <consortium name="The Broad Institute Genome Sequencing Center for Infectious Disease"/>
            <person name="Wu L."/>
            <person name="Ma J."/>
        </authorList>
    </citation>
    <scope>NUCLEOTIDE SEQUENCE [LARGE SCALE GENOMIC DNA]</scope>
    <source>
        <strain evidence="12">CECT 7184</strain>
    </source>
</reference>
<keyword evidence="10" id="KW-0479">Metal-binding</keyword>
<keyword evidence="6 10" id="KW-0407">Ion channel</keyword>
<dbReference type="InterPro" id="IPR003691">
    <property type="entry name" value="FluC"/>
</dbReference>
<keyword evidence="10" id="KW-0915">Sodium</keyword>
<dbReference type="PANTHER" id="PTHR28259:SF1">
    <property type="entry name" value="FLUORIDE EXPORT PROTEIN 1-RELATED"/>
    <property type="match status" value="1"/>
</dbReference>
<feature type="binding site" evidence="10">
    <location>
        <position position="73"/>
    </location>
    <ligand>
        <name>Na(+)</name>
        <dbReference type="ChEBI" id="CHEBI:29101"/>
        <note>structural</note>
    </ligand>
</feature>
<comment type="function">
    <text evidence="9 10">Fluoride-specific ion channel. Important for reducing fluoride concentration in the cell, thus reducing its toxicity.</text>
</comment>
<sequence length="134" mass="14518">MKWIIIAAVFIGGAAGTYFRYIINFQTLFLGYPIGTIIENILGSFLLGLFAGLITYISLKEWVKAGFGAGFCGGFTTMSTLAADTFFLAGIHPVVQPLVYLSISLIGGLTFAFTGFFLGLKIGKKQKSREVTIR</sequence>
<evidence type="ECO:0000256" key="8">
    <source>
        <dbReference type="ARBA" id="ARBA00035585"/>
    </source>
</evidence>
<evidence type="ECO:0000256" key="1">
    <source>
        <dbReference type="ARBA" id="ARBA00004651"/>
    </source>
</evidence>
<comment type="similarity">
    <text evidence="7 10">Belongs to the fluoride channel Fluc/FEX (TC 1.A.43) family.</text>
</comment>
<feature type="transmembrane region" description="Helical" evidence="10">
    <location>
        <begin position="71"/>
        <end position="92"/>
    </location>
</feature>
<organism evidence="11 12">
    <name type="scientific">Thalassorhabdus alkalitolerans</name>
    <dbReference type="NCBI Taxonomy" id="2282697"/>
    <lineage>
        <taxon>Bacteria</taxon>
        <taxon>Bacillati</taxon>
        <taxon>Bacillota</taxon>
        <taxon>Bacilli</taxon>
        <taxon>Bacillales</taxon>
        <taxon>Bacillaceae</taxon>
        <taxon>Thalassorhabdus</taxon>
    </lineage>
</organism>
<dbReference type="Pfam" id="PF02537">
    <property type="entry name" value="CRCB"/>
    <property type="match status" value="1"/>
</dbReference>
<keyword evidence="5 10" id="KW-0472">Membrane</keyword>
<evidence type="ECO:0000256" key="6">
    <source>
        <dbReference type="ARBA" id="ARBA00023303"/>
    </source>
</evidence>
<name>A0ABW0YJK8_9BACI</name>
<dbReference type="PANTHER" id="PTHR28259">
    <property type="entry name" value="FLUORIDE EXPORT PROTEIN 1-RELATED"/>
    <property type="match status" value="1"/>
</dbReference>
<evidence type="ECO:0000256" key="10">
    <source>
        <dbReference type="HAMAP-Rule" id="MF_00454"/>
    </source>
</evidence>
<dbReference type="HAMAP" id="MF_00454">
    <property type="entry name" value="FluC"/>
    <property type="match status" value="1"/>
</dbReference>
<dbReference type="Proteomes" id="UP001596142">
    <property type="component" value="Unassembled WGS sequence"/>
</dbReference>
<evidence type="ECO:0000256" key="9">
    <source>
        <dbReference type="ARBA" id="ARBA00049940"/>
    </source>
</evidence>
<accession>A0ABW0YJK8</accession>
<keyword evidence="10" id="KW-0813">Transport</keyword>
<feature type="transmembrane region" description="Helical" evidence="10">
    <location>
        <begin position="40"/>
        <end position="59"/>
    </location>
</feature>
<dbReference type="RefSeq" id="WP_054634988.1">
    <property type="nucleotide sequence ID" value="NZ_JBHSOZ010000003.1"/>
</dbReference>
<evidence type="ECO:0000313" key="12">
    <source>
        <dbReference type="Proteomes" id="UP001596142"/>
    </source>
</evidence>
<feature type="transmembrane region" description="Helical" evidence="10">
    <location>
        <begin position="98"/>
        <end position="120"/>
    </location>
</feature>
<evidence type="ECO:0000256" key="2">
    <source>
        <dbReference type="ARBA" id="ARBA00022475"/>
    </source>
</evidence>
<keyword evidence="3 10" id="KW-0812">Transmembrane</keyword>
<evidence type="ECO:0000256" key="4">
    <source>
        <dbReference type="ARBA" id="ARBA00022989"/>
    </source>
</evidence>
<comment type="caution">
    <text evidence="11">The sequence shown here is derived from an EMBL/GenBank/DDBJ whole genome shotgun (WGS) entry which is preliminary data.</text>
</comment>
<evidence type="ECO:0000256" key="5">
    <source>
        <dbReference type="ARBA" id="ARBA00023136"/>
    </source>
</evidence>
<dbReference type="EMBL" id="JBHSOZ010000003">
    <property type="protein sequence ID" value="MFC5712593.1"/>
    <property type="molecule type" value="Genomic_DNA"/>
</dbReference>
<feature type="binding site" evidence="10">
    <location>
        <position position="76"/>
    </location>
    <ligand>
        <name>Na(+)</name>
        <dbReference type="ChEBI" id="CHEBI:29101"/>
        <note>structural</note>
    </ligand>
</feature>